<dbReference type="PANTHER" id="PTHR45632">
    <property type="entry name" value="LD33804P"/>
    <property type="match status" value="1"/>
</dbReference>
<dbReference type="CDD" id="cd18186">
    <property type="entry name" value="BTB_POZ_ZBTB_KLHL-like"/>
    <property type="match status" value="1"/>
</dbReference>
<dbReference type="Pfam" id="PF07707">
    <property type="entry name" value="BACK"/>
    <property type="match status" value="1"/>
</dbReference>
<evidence type="ECO:0000256" key="1">
    <source>
        <dbReference type="ARBA" id="ARBA00022441"/>
    </source>
</evidence>
<keyword evidence="2" id="KW-0677">Repeat</keyword>
<keyword evidence="1" id="KW-0880">Kelch repeat</keyword>
<dbReference type="Gene3D" id="3.30.710.10">
    <property type="entry name" value="Potassium Channel Kv1.1, Chain A"/>
    <property type="match status" value="1"/>
</dbReference>
<name>A0A7M7M8X3_VARDE</name>
<dbReference type="AlphaFoldDB" id="A0A7M7M8X3"/>
<dbReference type="InterPro" id="IPR011705">
    <property type="entry name" value="BACK"/>
</dbReference>
<reference evidence="4" key="1">
    <citation type="submission" date="2021-01" db="UniProtKB">
        <authorList>
            <consortium name="EnsemblMetazoa"/>
        </authorList>
    </citation>
    <scope>IDENTIFICATION</scope>
</reference>
<dbReference type="PROSITE" id="PS50097">
    <property type="entry name" value="BTB"/>
    <property type="match status" value="1"/>
</dbReference>
<organism evidence="4 5">
    <name type="scientific">Varroa destructor</name>
    <name type="common">Honeybee mite</name>
    <dbReference type="NCBI Taxonomy" id="109461"/>
    <lineage>
        <taxon>Eukaryota</taxon>
        <taxon>Metazoa</taxon>
        <taxon>Ecdysozoa</taxon>
        <taxon>Arthropoda</taxon>
        <taxon>Chelicerata</taxon>
        <taxon>Arachnida</taxon>
        <taxon>Acari</taxon>
        <taxon>Parasitiformes</taxon>
        <taxon>Mesostigmata</taxon>
        <taxon>Gamasina</taxon>
        <taxon>Dermanyssoidea</taxon>
        <taxon>Varroidae</taxon>
        <taxon>Varroa</taxon>
    </lineage>
</organism>
<dbReference type="OrthoDB" id="624345at2759"/>
<dbReference type="SMART" id="SM00225">
    <property type="entry name" value="BTB"/>
    <property type="match status" value="1"/>
</dbReference>
<dbReference type="PANTHER" id="PTHR45632:SF3">
    <property type="entry name" value="KELCH-LIKE PROTEIN 32"/>
    <property type="match status" value="1"/>
</dbReference>
<evidence type="ECO:0000256" key="2">
    <source>
        <dbReference type="ARBA" id="ARBA00022737"/>
    </source>
</evidence>
<evidence type="ECO:0000313" key="5">
    <source>
        <dbReference type="Proteomes" id="UP000594260"/>
    </source>
</evidence>
<evidence type="ECO:0000313" key="4">
    <source>
        <dbReference type="EnsemblMetazoa" id="XP_022658511"/>
    </source>
</evidence>
<dbReference type="SMART" id="SM00875">
    <property type="entry name" value="BACK"/>
    <property type="match status" value="1"/>
</dbReference>
<proteinExistence type="predicted"/>
<accession>A0A7M7M8X3</accession>
<keyword evidence="5" id="KW-1185">Reference proteome</keyword>
<dbReference type="EnsemblMetazoa" id="XM_022802776">
    <property type="protein sequence ID" value="XP_022658511"/>
    <property type="gene ID" value="LOC111249212"/>
</dbReference>
<dbReference type="Gene3D" id="1.25.40.420">
    <property type="match status" value="1"/>
</dbReference>
<dbReference type="Proteomes" id="UP000594260">
    <property type="component" value="Unplaced"/>
</dbReference>
<protein>
    <recommendedName>
        <fullName evidence="3">BTB domain-containing protein</fullName>
    </recommendedName>
</protein>
<evidence type="ECO:0000259" key="3">
    <source>
        <dbReference type="PROSITE" id="PS50097"/>
    </source>
</evidence>
<dbReference type="GeneID" id="111249212"/>
<dbReference type="RefSeq" id="XP_022658511.1">
    <property type="nucleotide sequence ID" value="XM_022802776.1"/>
</dbReference>
<dbReference type="Pfam" id="PF00651">
    <property type="entry name" value="BTB"/>
    <property type="match status" value="1"/>
</dbReference>
<sequence>MEQSLKHVSRKFSIEERFQWRSEEERHLIDKALERAMEEDIEICSSDGQLVRSHRCILAAASPFFHSMFKSGMRECRGQVDLHFSSELLASLMRFLYEGRFEVSDSTFEQTFLMYHLFELRAALAFIGDLMSDTVECDNALELYDTAINFGIPQLRTSVVEFLLSVPIFEVPFDKFPFDLLAVLLDRDELRVEHEGQVVELIFAWVNADADLRKIHQDALLHHVRLPHLRLSEVDSFRNQLAHLDLFNLLTESNDWLADVGKKMLSKRVHSEVHLHGFWAEDSLCKQPKIEIESCNQDYLSTTSLDGLIIREDWTKRPSYVLGPELHITLHDSLRRVADMKSELDSPDYDIVFLKVPIAQNGVTSRRSECKRRAFIFDFYRARVCCVTEHDGEAIFIVGSHVGVEDEPDLFLMRICRYNPRIEPRYGDGLQELTCDIELTKDYVPVCCLVTENKKLVVVSLHDIKIYSLQGDSQETSHEFSISLEFEIGVTAWIKQDTLYVYLVDRMKDVFDSTDGEEEPPKMHFISGYSISNNFDKIFQHRLDFQERKIGYPKDIRSIIIRDTIYIMYKPIPQYRSPLAEGFYIYRYDEDLQTMTSVDRFEVLRKAKCDRFPTNGAIYERDLVTLLPTDMMRCEHTTLLEEFCHRCSLDEALEYDPVRLALLRKYLV</sequence>
<dbReference type="InParanoid" id="A0A7M7M8X3"/>
<dbReference type="KEGG" id="vde:111249212"/>
<dbReference type="SUPFAM" id="SSF54695">
    <property type="entry name" value="POZ domain"/>
    <property type="match status" value="1"/>
</dbReference>
<dbReference type="InterPro" id="IPR011333">
    <property type="entry name" value="SKP1/BTB/POZ_sf"/>
</dbReference>
<feature type="domain" description="BTB" evidence="3">
    <location>
        <begin position="39"/>
        <end position="105"/>
    </location>
</feature>
<dbReference type="InterPro" id="IPR000210">
    <property type="entry name" value="BTB/POZ_dom"/>
</dbReference>